<organism evidence="1">
    <name type="scientific">marine sediment metagenome</name>
    <dbReference type="NCBI Taxonomy" id="412755"/>
    <lineage>
        <taxon>unclassified sequences</taxon>
        <taxon>metagenomes</taxon>
        <taxon>ecological metagenomes</taxon>
    </lineage>
</organism>
<protein>
    <submittedName>
        <fullName evidence="1">Uncharacterized protein</fullName>
    </submittedName>
</protein>
<dbReference type="EMBL" id="LAZR01000049">
    <property type="protein sequence ID" value="KKN99071.1"/>
    <property type="molecule type" value="Genomic_DNA"/>
</dbReference>
<accession>A0A0F9XIM4</accession>
<comment type="caution">
    <text evidence="1">The sequence shown here is derived from an EMBL/GenBank/DDBJ whole genome shotgun (WGS) entry which is preliminary data.</text>
</comment>
<gene>
    <name evidence="1" type="ORF">LCGC14_0143180</name>
</gene>
<dbReference type="AlphaFoldDB" id="A0A0F9XIM4"/>
<proteinExistence type="predicted"/>
<evidence type="ECO:0000313" key="1">
    <source>
        <dbReference type="EMBL" id="KKN99071.1"/>
    </source>
</evidence>
<reference evidence="1" key="1">
    <citation type="journal article" date="2015" name="Nature">
        <title>Complex archaea that bridge the gap between prokaryotes and eukaryotes.</title>
        <authorList>
            <person name="Spang A."/>
            <person name="Saw J.H."/>
            <person name="Jorgensen S.L."/>
            <person name="Zaremba-Niedzwiedzka K."/>
            <person name="Martijn J."/>
            <person name="Lind A.E."/>
            <person name="van Eijk R."/>
            <person name="Schleper C."/>
            <person name="Guy L."/>
            <person name="Ettema T.J."/>
        </authorList>
    </citation>
    <scope>NUCLEOTIDE SEQUENCE</scope>
</reference>
<name>A0A0F9XIM4_9ZZZZ</name>
<sequence length="77" mass="9377">MIQKNEFIYHEEGEFYYVTSEMVKKAHTEQEAKDFHEWMGGQTCGMTPDGEMAIYSWDYERWCRQGKRTEQCSYDWD</sequence>